<gene>
    <name evidence="2" type="ORF">KCH_15160</name>
</gene>
<organism evidence="2 3">
    <name type="scientific">Kitasatospora cheerisanensis KCTC 2395</name>
    <dbReference type="NCBI Taxonomy" id="1348663"/>
    <lineage>
        <taxon>Bacteria</taxon>
        <taxon>Bacillati</taxon>
        <taxon>Actinomycetota</taxon>
        <taxon>Actinomycetes</taxon>
        <taxon>Kitasatosporales</taxon>
        <taxon>Streptomycetaceae</taxon>
        <taxon>Kitasatospora</taxon>
    </lineage>
</organism>
<dbReference type="HOGENOM" id="CLU_1382525_0_0_11"/>
<evidence type="ECO:0000313" key="3">
    <source>
        <dbReference type="Proteomes" id="UP000027178"/>
    </source>
</evidence>
<dbReference type="AlphaFoldDB" id="A0A066YYX8"/>
<feature type="coiled-coil region" evidence="1">
    <location>
        <begin position="99"/>
        <end position="126"/>
    </location>
</feature>
<dbReference type="RefSeq" id="WP_035860310.1">
    <property type="nucleotide sequence ID" value="NZ_KK853997.1"/>
</dbReference>
<dbReference type="Proteomes" id="UP000027178">
    <property type="component" value="Unassembled WGS sequence"/>
</dbReference>
<keyword evidence="1" id="KW-0175">Coiled coil</keyword>
<keyword evidence="3" id="KW-1185">Reference proteome</keyword>
<dbReference type="EMBL" id="JNBY01000055">
    <property type="protein sequence ID" value="KDN86728.1"/>
    <property type="molecule type" value="Genomic_DNA"/>
</dbReference>
<dbReference type="OrthoDB" id="3428976at2"/>
<evidence type="ECO:0000256" key="1">
    <source>
        <dbReference type="SAM" id="Coils"/>
    </source>
</evidence>
<sequence>MTAPEQADLRQRLLDALDADAMRPRAERRGLVNAMLDVVSDDLTARDVDTARLREAHATMALQAGHYERRWESTVVEAQRQARRADELEQRAVDSAWNTMRLGEEITRLRKKLAAAETENTRLHALLAEGLPIAEAAQEASTVLGTVLALHRPVQRGAMTICDACSPRRGDGPSRYVLVGWPCPTADAINAATLPTT</sequence>
<reference evidence="2 3" key="1">
    <citation type="submission" date="2014-05" db="EMBL/GenBank/DDBJ databases">
        <title>Draft Genome Sequence of Kitasatospora cheerisanensis KCTC 2395.</title>
        <authorList>
            <person name="Nam D.H."/>
        </authorList>
    </citation>
    <scope>NUCLEOTIDE SEQUENCE [LARGE SCALE GENOMIC DNA]</scope>
    <source>
        <strain evidence="2 3">KCTC 2395</strain>
    </source>
</reference>
<proteinExistence type="predicted"/>
<evidence type="ECO:0000313" key="2">
    <source>
        <dbReference type="EMBL" id="KDN86728.1"/>
    </source>
</evidence>
<protein>
    <submittedName>
        <fullName evidence="2">Uncharacterized protein</fullName>
    </submittedName>
</protein>
<comment type="caution">
    <text evidence="2">The sequence shown here is derived from an EMBL/GenBank/DDBJ whole genome shotgun (WGS) entry which is preliminary data.</text>
</comment>
<dbReference type="PATRIC" id="fig|1348663.4.peg.1456"/>
<name>A0A066YYX8_9ACTN</name>
<accession>A0A066YYX8</accession>